<evidence type="ECO:0000256" key="1">
    <source>
        <dbReference type="ARBA" id="ARBA00004370"/>
    </source>
</evidence>
<dbReference type="Pfam" id="PF08478">
    <property type="entry name" value="POTRA_1"/>
    <property type="match status" value="1"/>
</dbReference>
<keyword evidence="5 8" id="KW-1133">Transmembrane helix</keyword>
<organism evidence="11 12">
    <name type="scientific">Streptococcus hillyeri</name>
    <dbReference type="NCBI Taxonomy" id="2282420"/>
    <lineage>
        <taxon>Bacteria</taxon>
        <taxon>Bacillati</taxon>
        <taxon>Bacillota</taxon>
        <taxon>Bacilli</taxon>
        <taxon>Lactobacillales</taxon>
        <taxon>Streptococcaceae</taxon>
        <taxon>Streptococcus</taxon>
    </lineage>
</organism>
<evidence type="ECO:0000256" key="3">
    <source>
        <dbReference type="ARBA" id="ARBA00022618"/>
    </source>
</evidence>
<feature type="region of interest" description="Disordered" evidence="9">
    <location>
        <begin position="30"/>
        <end position="111"/>
    </location>
</feature>
<dbReference type="OrthoDB" id="1819027at2"/>
<keyword evidence="3 8" id="KW-0132">Cell division</keyword>
<protein>
    <recommendedName>
        <fullName evidence="8">Cell division protein DivIB</fullName>
    </recommendedName>
</protein>
<evidence type="ECO:0000256" key="7">
    <source>
        <dbReference type="ARBA" id="ARBA00023306"/>
    </source>
</evidence>
<proteinExistence type="inferred from homology"/>
<reference evidence="11 12" key="1">
    <citation type="submission" date="2018-10" db="EMBL/GenBank/DDBJ databases">
        <title>Streptococcus hillyeri sp. nov., isolated from equine tracheal sample.</title>
        <authorList>
            <person name="Macfadyen A.C."/>
            <person name="Waller A."/>
            <person name="Paterson G.K."/>
        </authorList>
    </citation>
    <scope>NUCLEOTIDE SEQUENCE [LARGE SCALE GENOMIC DNA]</scope>
    <source>
        <strain evidence="11 12">28462</strain>
    </source>
</reference>
<dbReference type="GO" id="GO:0005886">
    <property type="term" value="C:plasma membrane"/>
    <property type="evidence" value="ECO:0007669"/>
    <property type="project" value="UniProtKB-SubCell"/>
</dbReference>
<feature type="compositionally biased region" description="Basic and acidic residues" evidence="9">
    <location>
        <begin position="380"/>
        <end position="400"/>
    </location>
</feature>
<keyword evidence="6 8" id="KW-0472">Membrane</keyword>
<dbReference type="GO" id="GO:0043093">
    <property type="term" value="P:FtsZ-dependent cytokinesis"/>
    <property type="evidence" value="ECO:0007669"/>
    <property type="project" value="UniProtKB-UniRule"/>
</dbReference>
<feature type="compositionally biased region" description="Low complexity" evidence="9">
    <location>
        <begin position="411"/>
        <end position="442"/>
    </location>
</feature>
<feature type="region of interest" description="Disordered" evidence="9">
    <location>
        <begin position="380"/>
        <end position="442"/>
    </location>
</feature>
<evidence type="ECO:0000256" key="9">
    <source>
        <dbReference type="SAM" id="MobiDB-lite"/>
    </source>
</evidence>
<feature type="domain" description="POTRA" evidence="10">
    <location>
        <begin position="170"/>
        <end position="241"/>
    </location>
</feature>
<keyword evidence="7 8" id="KW-0131">Cell cycle</keyword>
<sequence>MTKKHDTNEPKEVIEKTDWQKLHEEFVARQAVKNSEEEEVLAEEPEQIMDDFEDSLTEERQSEDGEEDIQDVISEEDFPTDEEDDDETVEEPSDVKEEVVKLENPAPTPKDILKEEKALKKQLREKAKSEKKEQRLKNRPLRVARLKVASIIVVAVLTLVCSGFILSPYSKEKQFEVTGLEHADKASILVSTGIKQSDYISSVYFEKESIEKAIQAANPWVKKAEITYRFPNVFEISITENRIIAYAQTEAGHQPVLENGLRMPVVSKADLPENFLTVNLTDEKAVQSLVTQLAKLDEDLVSRIKVVNAVTNATTKDLLLLEVKEGHQIRVPLSQLDVKLPFYSKIAETLTAPSIIDMEVGIYTTNETIEAIMAQEKAEREEAKKKAEEEAKKKNKKTDGTADANEEVEGSETLSEETSSPELTETVVTDTTQETSTESTTH</sequence>
<comment type="similarity">
    <text evidence="8">Belongs to the FtsQ/DivIB family. DivIB subfamily.</text>
</comment>
<evidence type="ECO:0000256" key="8">
    <source>
        <dbReference type="HAMAP-Rule" id="MF_00912"/>
    </source>
</evidence>
<dbReference type="GO" id="GO:0032153">
    <property type="term" value="C:cell division site"/>
    <property type="evidence" value="ECO:0007669"/>
    <property type="project" value="UniProtKB-UniRule"/>
</dbReference>
<dbReference type="InterPro" id="IPR013685">
    <property type="entry name" value="POTRA_FtsQ_type"/>
</dbReference>
<dbReference type="Gene3D" id="3.40.50.10960">
    <property type="match status" value="1"/>
</dbReference>
<dbReference type="PANTHER" id="PTHR37820:SF1">
    <property type="entry name" value="CELL DIVISION PROTEIN FTSQ"/>
    <property type="match status" value="1"/>
</dbReference>
<comment type="subcellular location">
    <subcellularLocation>
        <location evidence="8">Cell membrane</location>
        <topology evidence="8">Single-pass type II membrane protein</topology>
    </subcellularLocation>
    <subcellularLocation>
        <location evidence="1">Membrane</location>
    </subcellularLocation>
    <text evidence="8">Localizes to the division septum.</text>
</comment>
<comment type="function">
    <text evidence="8">Cell division protein that may be involved in stabilizing or promoting the assembly of the division complex.</text>
</comment>
<evidence type="ECO:0000256" key="5">
    <source>
        <dbReference type="ARBA" id="ARBA00022989"/>
    </source>
</evidence>
<evidence type="ECO:0000259" key="10">
    <source>
        <dbReference type="PROSITE" id="PS51779"/>
    </source>
</evidence>
<feature type="compositionally biased region" description="Acidic residues" evidence="9">
    <location>
        <begin position="64"/>
        <end position="92"/>
    </location>
</feature>
<dbReference type="InterPro" id="IPR050487">
    <property type="entry name" value="FtsQ_DivIB"/>
</dbReference>
<keyword evidence="2 8" id="KW-1003">Cell membrane</keyword>
<evidence type="ECO:0000313" key="12">
    <source>
        <dbReference type="Proteomes" id="UP000279194"/>
    </source>
</evidence>
<dbReference type="HAMAP" id="MF_00912">
    <property type="entry name" value="DivIB"/>
    <property type="match status" value="1"/>
</dbReference>
<keyword evidence="12" id="KW-1185">Reference proteome</keyword>
<evidence type="ECO:0000256" key="4">
    <source>
        <dbReference type="ARBA" id="ARBA00022692"/>
    </source>
</evidence>
<dbReference type="Proteomes" id="UP000279194">
    <property type="component" value="Unassembled WGS sequence"/>
</dbReference>
<evidence type="ECO:0000256" key="6">
    <source>
        <dbReference type="ARBA" id="ARBA00023136"/>
    </source>
</evidence>
<keyword evidence="4 8" id="KW-0812">Transmembrane</keyword>
<dbReference type="EMBL" id="RCVM01000003">
    <property type="protein sequence ID" value="RLY04432.1"/>
    <property type="molecule type" value="Genomic_DNA"/>
</dbReference>
<accession>A0A3L9DZ88</accession>
<gene>
    <name evidence="8" type="primary">divIB</name>
    <name evidence="11" type="ORF">EAF07_03055</name>
</gene>
<dbReference type="Gene3D" id="3.10.20.310">
    <property type="entry name" value="membrane protein fhac"/>
    <property type="match status" value="1"/>
</dbReference>
<feature type="transmembrane region" description="Helical" evidence="8">
    <location>
        <begin position="144"/>
        <end position="166"/>
    </location>
</feature>
<dbReference type="InterPro" id="IPR034746">
    <property type="entry name" value="POTRA"/>
</dbReference>
<dbReference type="AlphaFoldDB" id="A0A3L9DZ88"/>
<evidence type="ECO:0000256" key="2">
    <source>
        <dbReference type="ARBA" id="ARBA00022475"/>
    </source>
</evidence>
<dbReference type="PANTHER" id="PTHR37820">
    <property type="entry name" value="CELL DIVISION PROTEIN DIVIB"/>
    <property type="match status" value="1"/>
</dbReference>
<dbReference type="PROSITE" id="PS51779">
    <property type="entry name" value="POTRA"/>
    <property type="match status" value="1"/>
</dbReference>
<name>A0A3L9DZ88_9STRE</name>
<evidence type="ECO:0000313" key="11">
    <source>
        <dbReference type="EMBL" id="RLY04432.1"/>
    </source>
</evidence>
<dbReference type="RefSeq" id="WP_121834814.1">
    <property type="nucleotide sequence ID" value="NZ_CP163513.1"/>
</dbReference>
<comment type="caution">
    <text evidence="11">The sequence shown here is derived from an EMBL/GenBank/DDBJ whole genome shotgun (WGS) entry which is preliminary data.</text>
</comment>
<dbReference type="InterPro" id="IPR026580">
    <property type="entry name" value="DivIB"/>
</dbReference>
<feature type="compositionally biased region" description="Acidic residues" evidence="9">
    <location>
        <begin position="36"/>
        <end position="56"/>
    </location>
</feature>